<evidence type="ECO:0000313" key="2">
    <source>
        <dbReference type="Proteomes" id="UP000178419"/>
    </source>
</evidence>
<sequence>MNLEEEMKKLKESGPDNPIPLSKMAAITATSLDQAAIQWGFKTYWDKKFLKLAKIDSLDQTEKDRIFNELILAGETLIMLTLEAKDLRHDDDFKNYLLKVKDEIPNAHDDYMKELGIERKYRKLWKKLINMRYTEYSESKTTAREAMMEYEAKEKELETSDMADINLTLPPFTIAVGAFKHIVRGKTKDKDLLFKLIMKKLSRFYVQIRIMMEGGEIKGTLKLRMKLRHFWRDIKEDLLKKE</sequence>
<organism evidence="1 2">
    <name type="scientific">Candidatus Woesebacteria bacterium RIFCSPHIGHO2_01_FULL_38_9</name>
    <dbReference type="NCBI Taxonomy" id="1802492"/>
    <lineage>
        <taxon>Bacteria</taxon>
        <taxon>Candidatus Woeseibacteriota</taxon>
    </lineage>
</organism>
<reference evidence="1 2" key="1">
    <citation type="journal article" date="2016" name="Nat. Commun.">
        <title>Thousands of microbial genomes shed light on interconnected biogeochemical processes in an aquifer system.</title>
        <authorList>
            <person name="Anantharaman K."/>
            <person name="Brown C.T."/>
            <person name="Hug L.A."/>
            <person name="Sharon I."/>
            <person name="Castelle C.J."/>
            <person name="Probst A.J."/>
            <person name="Thomas B.C."/>
            <person name="Singh A."/>
            <person name="Wilkins M.J."/>
            <person name="Karaoz U."/>
            <person name="Brodie E.L."/>
            <person name="Williams K.H."/>
            <person name="Hubbard S.S."/>
            <person name="Banfield J.F."/>
        </authorList>
    </citation>
    <scope>NUCLEOTIDE SEQUENCE [LARGE SCALE GENOMIC DNA]</scope>
</reference>
<gene>
    <name evidence="1" type="ORF">A2714_03405</name>
</gene>
<evidence type="ECO:0000313" key="1">
    <source>
        <dbReference type="EMBL" id="OGM20703.1"/>
    </source>
</evidence>
<proteinExistence type="predicted"/>
<accession>A0A1F7Y080</accession>
<dbReference type="Proteomes" id="UP000178419">
    <property type="component" value="Unassembled WGS sequence"/>
</dbReference>
<dbReference type="EMBL" id="MGGE01000035">
    <property type="protein sequence ID" value="OGM20703.1"/>
    <property type="molecule type" value="Genomic_DNA"/>
</dbReference>
<name>A0A1F7Y080_9BACT</name>
<comment type="caution">
    <text evidence="1">The sequence shown here is derived from an EMBL/GenBank/DDBJ whole genome shotgun (WGS) entry which is preliminary data.</text>
</comment>
<protein>
    <submittedName>
        <fullName evidence="1">Uncharacterized protein</fullName>
    </submittedName>
</protein>
<dbReference type="AlphaFoldDB" id="A0A1F7Y080"/>